<dbReference type="SUPFAM" id="SSF103473">
    <property type="entry name" value="MFS general substrate transporter"/>
    <property type="match status" value="1"/>
</dbReference>
<dbReference type="PROSITE" id="PS50850">
    <property type="entry name" value="MFS"/>
    <property type="match status" value="1"/>
</dbReference>
<dbReference type="InterPro" id="IPR036259">
    <property type="entry name" value="MFS_trans_sf"/>
</dbReference>
<evidence type="ECO:0000256" key="6">
    <source>
        <dbReference type="SAM" id="Phobius"/>
    </source>
</evidence>
<feature type="transmembrane region" description="Helical" evidence="6">
    <location>
        <begin position="420"/>
        <end position="440"/>
    </location>
</feature>
<feature type="transmembrane region" description="Helical" evidence="6">
    <location>
        <begin position="33"/>
        <end position="57"/>
    </location>
</feature>
<gene>
    <name evidence="8" type="ORF">KK488_10355</name>
</gene>
<dbReference type="Gene3D" id="1.20.1250.20">
    <property type="entry name" value="MFS general substrate transporter like domains"/>
    <property type="match status" value="1"/>
</dbReference>
<dbReference type="PANTHER" id="PTHR23505">
    <property type="entry name" value="SPINSTER"/>
    <property type="match status" value="1"/>
</dbReference>
<feature type="transmembrane region" description="Helical" evidence="6">
    <location>
        <begin position="353"/>
        <end position="376"/>
    </location>
</feature>
<keyword evidence="5 6" id="KW-0472">Membrane</keyword>
<comment type="caution">
    <text evidence="8">The sequence shown here is derived from an EMBL/GenBank/DDBJ whole genome shotgun (WGS) entry which is preliminary data.</text>
</comment>
<evidence type="ECO:0000256" key="5">
    <source>
        <dbReference type="ARBA" id="ARBA00023136"/>
    </source>
</evidence>
<dbReference type="GO" id="GO:0022857">
    <property type="term" value="F:transmembrane transporter activity"/>
    <property type="evidence" value="ECO:0007669"/>
    <property type="project" value="InterPro"/>
</dbReference>
<evidence type="ECO:0000313" key="8">
    <source>
        <dbReference type="EMBL" id="MBT2187346.1"/>
    </source>
</evidence>
<dbReference type="Pfam" id="PF07690">
    <property type="entry name" value="MFS_1"/>
    <property type="match status" value="1"/>
</dbReference>
<comment type="subcellular location">
    <subcellularLocation>
        <location evidence="1">Membrane</location>
        <topology evidence="1">Multi-pass membrane protein</topology>
    </subcellularLocation>
</comment>
<sequence length="464" mass="49968">MSASVSGEPTDMAGDGTADAAAATFDGTSQGGWYIVFMTGLVAIMSQIDRGVLALFVQPIKRDFHLSDTQVSVLLGFAFTFFYVVGGPPISRLADRGVRRNVIAGCLAVWSVATTLCCLAQNFWGYFFARAVVGSSEAGCGPASMSMIADAVPRQKLPLAYAIYNSGFIGGGALSLIIGGLLLGLLKDVPPIHIAAIGVIYNWQLVFLFLGLPGLLIALWFRLTVPEPKRRGATKPGGYSMKEVGGFVMSQRAMHLPFIIAVLLMSFQLYGLQAWVPAFFERTYGWGPAQSGPLLGLFGLVSAVTGLFLGAHFCNVMSKRYDDAHMRVYFISQTLAVPFGIAAPLMPNPWLSLVFSSLSGICGSMASPAYSALIQLTTPNAMRSQVTALYFILANAIAGTLGPTLVALTTDFIAHNEHDLRYVMVGFRVVLGPIAAYFMYRSIAPYRDLFRKQRDEEAARTVAI</sequence>
<proteinExistence type="predicted"/>
<feature type="transmembrane region" description="Helical" evidence="6">
    <location>
        <begin position="162"/>
        <end position="186"/>
    </location>
</feature>
<reference evidence="8" key="1">
    <citation type="submission" date="2021-05" db="EMBL/GenBank/DDBJ databases">
        <title>Genome of Sphingobium sp. strain.</title>
        <authorList>
            <person name="Fan R."/>
        </authorList>
    </citation>
    <scope>NUCLEOTIDE SEQUENCE</scope>
    <source>
        <strain evidence="8">H33</strain>
    </source>
</reference>
<feature type="transmembrane region" description="Helical" evidence="6">
    <location>
        <begin position="328"/>
        <end position="347"/>
    </location>
</feature>
<evidence type="ECO:0000256" key="4">
    <source>
        <dbReference type="ARBA" id="ARBA00022989"/>
    </source>
</evidence>
<dbReference type="GO" id="GO:0016020">
    <property type="term" value="C:membrane"/>
    <property type="evidence" value="ECO:0007669"/>
    <property type="project" value="UniProtKB-SubCell"/>
</dbReference>
<evidence type="ECO:0000256" key="2">
    <source>
        <dbReference type="ARBA" id="ARBA00022448"/>
    </source>
</evidence>
<dbReference type="Proteomes" id="UP001138757">
    <property type="component" value="Unassembled WGS sequence"/>
</dbReference>
<evidence type="ECO:0000313" key="9">
    <source>
        <dbReference type="Proteomes" id="UP001138757"/>
    </source>
</evidence>
<feature type="transmembrane region" description="Helical" evidence="6">
    <location>
        <begin position="102"/>
        <end position="120"/>
    </location>
</feature>
<keyword evidence="9" id="KW-1185">Reference proteome</keyword>
<evidence type="ECO:0000256" key="1">
    <source>
        <dbReference type="ARBA" id="ARBA00004141"/>
    </source>
</evidence>
<feature type="transmembrane region" description="Helical" evidence="6">
    <location>
        <begin position="388"/>
        <end position="408"/>
    </location>
</feature>
<evidence type="ECO:0000259" key="7">
    <source>
        <dbReference type="PROSITE" id="PS50850"/>
    </source>
</evidence>
<dbReference type="InterPro" id="IPR020846">
    <property type="entry name" value="MFS_dom"/>
</dbReference>
<dbReference type="InterPro" id="IPR044770">
    <property type="entry name" value="MFS_spinster-like"/>
</dbReference>
<name>A0A9X1DC86_9SPHN</name>
<feature type="transmembrane region" description="Helical" evidence="6">
    <location>
        <begin position="192"/>
        <end position="221"/>
    </location>
</feature>
<evidence type="ECO:0000256" key="3">
    <source>
        <dbReference type="ARBA" id="ARBA00022692"/>
    </source>
</evidence>
<feature type="domain" description="Major facilitator superfamily (MFS) profile" evidence="7">
    <location>
        <begin position="35"/>
        <end position="444"/>
    </location>
</feature>
<keyword evidence="2" id="KW-0813">Transport</keyword>
<feature type="transmembrane region" description="Helical" evidence="6">
    <location>
        <begin position="256"/>
        <end position="276"/>
    </location>
</feature>
<keyword evidence="4 6" id="KW-1133">Transmembrane helix</keyword>
<dbReference type="EMBL" id="JAHGAW010000006">
    <property type="protein sequence ID" value="MBT2187346.1"/>
    <property type="molecule type" value="Genomic_DNA"/>
</dbReference>
<keyword evidence="3 6" id="KW-0812">Transmembrane</keyword>
<feature type="transmembrane region" description="Helical" evidence="6">
    <location>
        <begin position="69"/>
        <end position="90"/>
    </location>
</feature>
<dbReference type="AlphaFoldDB" id="A0A9X1DC86"/>
<organism evidence="8 9">
    <name type="scientific">Sphingobium nicotianae</name>
    <dbReference type="NCBI Taxonomy" id="2782607"/>
    <lineage>
        <taxon>Bacteria</taxon>
        <taxon>Pseudomonadati</taxon>
        <taxon>Pseudomonadota</taxon>
        <taxon>Alphaproteobacteria</taxon>
        <taxon>Sphingomonadales</taxon>
        <taxon>Sphingomonadaceae</taxon>
        <taxon>Sphingobium</taxon>
    </lineage>
</organism>
<dbReference type="RefSeq" id="WP_214623214.1">
    <property type="nucleotide sequence ID" value="NZ_JAHGAW010000006.1"/>
</dbReference>
<feature type="transmembrane region" description="Helical" evidence="6">
    <location>
        <begin position="296"/>
        <end position="316"/>
    </location>
</feature>
<dbReference type="InterPro" id="IPR011701">
    <property type="entry name" value="MFS"/>
</dbReference>
<dbReference type="PANTHER" id="PTHR23505:SF79">
    <property type="entry name" value="PROTEIN SPINSTER"/>
    <property type="match status" value="1"/>
</dbReference>
<accession>A0A9X1DC86</accession>
<protein>
    <submittedName>
        <fullName evidence="8">MFS transporter</fullName>
    </submittedName>
</protein>